<keyword evidence="2" id="KW-1185">Reference proteome</keyword>
<evidence type="ECO:0000313" key="2">
    <source>
        <dbReference type="Proteomes" id="UP000617340"/>
    </source>
</evidence>
<sequence length="74" mass="8504">MPVLCSLNLGMLSPQVLPPVAVESPVVSLWRSYARVRDERRWKWREQGMGIRKVDEESYAEDGTETTFIHGVEN</sequence>
<protein>
    <submittedName>
        <fullName evidence="1">Uncharacterized protein</fullName>
    </submittedName>
</protein>
<dbReference type="AlphaFoldDB" id="A0A834NEL2"/>
<dbReference type="Proteomes" id="UP000617340">
    <property type="component" value="Unassembled WGS sequence"/>
</dbReference>
<evidence type="ECO:0000313" key="1">
    <source>
        <dbReference type="EMBL" id="KAF7406115.1"/>
    </source>
</evidence>
<gene>
    <name evidence="1" type="ORF">HZH68_005484</name>
</gene>
<reference evidence="1" key="1">
    <citation type="journal article" date="2020" name="G3 (Bethesda)">
        <title>High-Quality Assemblies for Three Invasive Social Wasps from the &lt;i&gt;Vespula&lt;/i&gt; Genus.</title>
        <authorList>
            <person name="Harrop T.W.R."/>
            <person name="Guhlin J."/>
            <person name="McLaughlin G.M."/>
            <person name="Permina E."/>
            <person name="Stockwell P."/>
            <person name="Gilligan J."/>
            <person name="Le Lec M.F."/>
            <person name="Gruber M.A.M."/>
            <person name="Quinn O."/>
            <person name="Lovegrove M."/>
            <person name="Duncan E.J."/>
            <person name="Remnant E.J."/>
            <person name="Van Eeckhoven J."/>
            <person name="Graham B."/>
            <person name="Knapp R.A."/>
            <person name="Langford K.W."/>
            <person name="Kronenberg Z."/>
            <person name="Press M.O."/>
            <person name="Eacker S.M."/>
            <person name="Wilson-Rankin E.E."/>
            <person name="Purcell J."/>
            <person name="Lester P.J."/>
            <person name="Dearden P.K."/>
        </authorList>
    </citation>
    <scope>NUCLEOTIDE SEQUENCE</scope>
    <source>
        <strain evidence="1">Linc-1</strain>
    </source>
</reference>
<dbReference type="EMBL" id="JACSDZ010000004">
    <property type="protein sequence ID" value="KAF7406115.1"/>
    <property type="molecule type" value="Genomic_DNA"/>
</dbReference>
<organism evidence="1 2">
    <name type="scientific">Vespula germanica</name>
    <name type="common">German yellow jacket</name>
    <name type="synonym">Paravespula germanica</name>
    <dbReference type="NCBI Taxonomy" id="30212"/>
    <lineage>
        <taxon>Eukaryota</taxon>
        <taxon>Metazoa</taxon>
        <taxon>Ecdysozoa</taxon>
        <taxon>Arthropoda</taxon>
        <taxon>Hexapoda</taxon>
        <taxon>Insecta</taxon>
        <taxon>Pterygota</taxon>
        <taxon>Neoptera</taxon>
        <taxon>Endopterygota</taxon>
        <taxon>Hymenoptera</taxon>
        <taxon>Apocrita</taxon>
        <taxon>Aculeata</taxon>
        <taxon>Vespoidea</taxon>
        <taxon>Vespidae</taxon>
        <taxon>Vespinae</taxon>
        <taxon>Vespula</taxon>
    </lineage>
</organism>
<comment type="caution">
    <text evidence="1">The sequence shown here is derived from an EMBL/GenBank/DDBJ whole genome shotgun (WGS) entry which is preliminary data.</text>
</comment>
<name>A0A834NEL2_VESGE</name>
<accession>A0A834NEL2</accession>
<proteinExistence type="predicted"/>